<dbReference type="InterPro" id="IPR032675">
    <property type="entry name" value="LRR_dom_sf"/>
</dbReference>
<protein>
    <recommendedName>
        <fullName evidence="4">F-box domain-containing protein</fullName>
    </recommendedName>
</protein>
<evidence type="ECO:0000256" key="1">
    <source>
        <dbReference type="SAM" id="MobiDB-lite"/>
    </source>
</evidence>
<gene>
    <name evidence="2" type="ORF">EV421DRAFT_1339867</name>
</gene>
<feature type="region of interest" description="Disordered" evidence="1">
    <location>
        <begin position="1"/>
        <end position="36"/>
    </location>
</feature>
<comment type="caution">
    <text evidence="2">The sequence shown here is derived from an EMBL/GenBank/DDBJ whole genome shotgun (WGS) entry which is preliminary data.</text>
</comment>
<name>A0AA39J396_9AGAR</name>
<dbReference type="Gene3D" id="3.80.10.10">
    <property type="entry name" value="Ribonuclease Inhibitor"/>
    <property type="match status" value="1"/>
</dbReference>
<evidence type="ECO:0000313" key="2">
    <source>
        <dbReference type="EMBL" id="KAK0434501.1"/>
    </source>
</evidence>
<organism evidence="2 3">
    <name type="scientific">Armillaria borealis</name>
    <dbReference type="NCBI Taxonomy" id="47425"/>
    <lineage>
        <taxon>Eukaryota</taxon>
        <taxon>Fungi</taxon>
        <taxon>Dikarya</taxon>
        <taxon>Basidiomycota</taxon>
        <taxon>Agaricomycotina</taxon>
        <taxon>Agaricomycetes</taxon>
        <taxon>Agaricomycetidae</taxon>
        <taxon>Agaricales</taxon>
        <taxon>Marasmiineae</taxon>
        <taxon>Physalacriaceae</taxon>
        <taxon>Armillaria</taxon>
    </lineage>
</organism>
<evidence type="ECO:0008006" key="4">
    <source>
        <dbReference type="Google" id="ProtNLM"/>
    </source>
</evidence>
<proteinExistence type="predicted"/>
<dbReference type="AlphaFoldDB" id="A0AA39J396"/>
<keyword evidence="3" id="KW-1185">Reference proteome</keyword>
<feature type="compositionally biased region" description="Low complexity" evidence="1">
    <location>
        <begin position="11"/>
        <end position="30"/>
    </location>
</feature>
<reference evidence="2" key="1">
    <citation type="submission" date="2023-06" db="EMBL/GenBank/DDBJ databases">
        <authorList>
            <consortium name="Lawrence Berkeley National Laboratory"/>
            <person name="Ahrendt S."/>
            <person name="Sahu N."/>
            <person name="Indic B."/>
            <person name="Wong-Bajracharya J."/>
            <person name="Merenyi Z."/>
            <person name="Ke H.-M."/>
            <person name="Monk M."/>
            <person name="Kocsube S."/>
            <person name="Drula E."/>
            <person name="Lipzen A."/>
            <person name="Balint B."/>
            <person name="Henrissat B."/>
            <person name="Andreopoulos B."/>
            <person name="Martin F.M."/>
            <person name="Harder C.B."/>
            <person name="Rigling D."/>
            <person name="Ford K.L."/>
            <person name="Foster G.D."/>
            <person name="Pangilinan J."/>
            <person name="Papanicolaou A."/>
            <person name="Barry K."/>
            <person name="LaButti K."/>
            <person name="Viragh M."/>
            <person name="Koriabine M."/>
            <person name="Yan M."/>
            <person name="Riley R."/>
            <person name="Champramary S."/>
            <person name="Plett K.L."/>
            <person name="Tsai I.J."/>
            <person name="Slot J."/>
            <person name="Sipos G."/>
            <person name="Plett J."/>
            <person name="Nagy L.G."/>
            <person name="Grigoriev I.V."/>
        </authorList>
    </citation>
    <scope>NUCLEOTIDE SEQUENCE</scope>
    <source>
        <strain evidence="2">FPL87.14</strain>
    </source>
</reference>
<dbReference type="EMBL" id="JAUEPT010000071">
    <property type="protein sequence ID" value="KAK0434501.1"/>
    <property type="molecule type" value="Genomic_DNA"/>
</dbReference>
<sequence>MSRDIYHPPYSSSSGFPLSTSSSDSSEATSLAAPTERPAPIHGVPLDVLEEIFTSLINSLVLAVDDYHGDRFPFSMLTISHVCVYWRDVSYSLASLWSFIFVPVRYLILRDEHRRERRDVDISIPPALINIYLQRSKDYPLSLFLFRMHDAMRRKGLRSTEDHTSDAIAVLRTQAHRWRELYISSVPSEFKDLPKLFTGLRNLTSLERLTCVKPFDVWKFRAFTTATNLHWLDLGEYVRPGSISSPFPYTQIIHLILRSLDFQSTSLFPNITNVTMYGTPPQHFLSPSPALTSNLVSLTICLTYFTQEHLPLYRGNVSLPRLRDLTIIYVGPVRNPFKAEYLTQDLIAVFSHRIQHLTLWRVPICVKDLITILEPLTELRHLGVHDPLPPVYRPYCPISHELIQRLATDPLFLPHVNSLDLMWQWHDVDEGMVMDMLLYRTGSTRFAKPYVPPSYLNGLIEQMRRWVV</sequence>
<dbReference type="Proteomes" id="UP001175226">
    <property type="component" value="Unassembled WGS sequence"/>
</dbReference>
<dbReference type="SUPFAM" id="SSF52047">
    <property type="entry name" value="RNI-like"/>
    <property type="match status" value="1"/>
</dbReference>
<evidence type="ECO:0000313" key="3">
    <source>
        <dbReference type="Proteomes" id="UP001175226"/>
    </source>
</evidence>
<accession>A0AA39J396</accession>